<feature type="non-terminal residue" evidence="1">
    <location>
        <position position="1"/>
    </location>
</feature>
<evidence type="ECO:0000313" key="2">
    <source>
        <dbReference type="Proteomes" id="UP000287651"/>
    </source>
</evidence>
<dbReference type="Proteomes" id="UP000287651">
    <property type="component" value="Unassembled WGS sequence"/>
</dbReference>
<comment type="caution">
    <text evidence="1">The sequence shown here is derived from an EMBL/GenBank/DDBJ whole genome shotgun (WGS) entry which is preliminary data.</text>
</comment>
<organism evidence="1 2">
    <name type="scientific">Ensete ventricosum</name>
    <name type="common">Abyssinian banana</name>
    <name type="synonym">Musa ensete</name>
    <dbReference type="NCBI Taxonomy" id="4639"/>
    <lineage>
        <taxon>Eukaryota</taxon>
        <taxon>Viridiplantae</taxon>
        <taxon>Streptophyta</taxon>
        <taxon>Embryophyta</taxon>
        <taxon>Tracheophyta</taxon>
        <taxon>Spermatophyta</taxon>
        <taxon>Magnoliopsida</taxon>
        <taxon>Liliopsida</taxon>
        <taxon>Zingiberales</taxon>
        <taxon>Musaceae</taxon>
        <taxon>Ensete</taxon>
    </lineage>
</organism>
<name>A0A426YZD2_ENSVE</name>
<dbReference type="EMBL" id="AMZH03009371">
    <property type="protein sequence ID" value="RRT57001.1"/>
    <property type="molecule type" value="Genomic_DNA"/>
</dbReference>
<sequence>TLPWGTTPAAGAVAPVGGRAGRGRQSLADALQPAPFTGTALQACVPTGGYRPYGLLPLWATTHAGCCPYERRRPLLRAAAPVSGAGLPCGLAQVVVGRPCIGVGCGWPPLLLASFTTKI</sequence>
<evidence type="ECO:0000313" key="1">
    <source>
        <dbReference type="EMBL" id="RRT57001.1"/>
    </source>
</evidence>
<proteinExistence type="predicted"/>
<accession>A0A426YZD2</accession>
<protein>
    <submittedName>
        <fullName evidence="1">Uncharacterized protein</fullName>
    </submittedName>
</protein>
<dbReference type="AlphaFoldDB" id="A0A426YZD2"/>
<reference evidence="1 2" key="1">
    <citation type="journal article" date="2014" name="Agronomy (Basel)">
        <title>A Draft Genome Sequence for Ensete ventricosum, the Drought-Tolerant Tree Against Hunger.</title>
        <authorList>
            <person name="Harrison J."/>
            <person name="Moore K.A."/>
            <person name="Paszkiewicz K."/>
            <person name="Jones T."/>
            <person name="Grant M."/>
            <person name="Ambacheew D."/>
            <person name="Muzemil S."/>
            <person name="Studholme D.J."/>
        </authorList>
    </citation>
    <scope>NUCLEOTIDE SEQUENCE [LARGE SCALE GENOMIC DNA]</scope>
</reference>
<gene>
    <name evidence="1" type="ORF">B296_00028367</name>
</gene>